<dbReference type="SUPFAM" id="SSF52833">
    <property type="entry name" value="Thioredoxin-like"/>
    <property type="match status" value="1"/>
</dbReference>
<dbReference type="SMART" id="SM00271">
    <property type="entry name" value="DnaJ"/>
    <property type="match status" value="1"/>
</dbReference>
<dbReference type="RefSeq" id="XP_012333840.1">
    <property type="nucleotide sequence ID" value="XM_012478417.1"/>
</dbReference>
<dbReference type="Gene3D" id="3.40.30.10">
    <property type="entry name" value="Glutaredoxin"/>
    <property type="match status" value="1"/>
</dbReference>
<dbReference type="AlphaFoldDB" id="A0A0D9QRY6"/>
<dbReference type="Pfam" id="PF00226">
    <property type="entry name" value="DnaJ"/>
    <property type="match status" value="1"/>
</dbReference>
<dbReference type="PANTHER" id="PTHR44303:SF2">
    <property type="entry name" value="DNAJ HOMOLOG SUBFAMILY C MEMBER 16"/>
    <property type="match status" value="1"/>
</dbReference>
<proteinExistence type="predicted"/>
<dbReference type="InterPro" id="IPR036249">
    <property type="entry name" value="Thioredoxin-like_sf"/>
</dbReference>
<dbReference type="GeneID" id="24266087"/>
<feature type="transmembrane region" description="Helical" evidence="2">
    <location>
        <begin position="112"/>
        <end position="130"/>
    </location>
</feature>
<accession>A0A0D9QRY6</accession>
<dbReference type="EMBL" id="KQ001650">
    <property type="protein sequence ID" value="KJP89562.1"/>
    <property type="molecule type" value="Genomic_DNA"/>
</dbReference>
<keyword evidence="2" id="KW-0812">Transmembrane</keyword>
<dbReference type="SUPFAM" id="SSF46565">
    <property type="entry name" value="Chaperone J-domain"/>
    <property type="match status" value="1"/>
</dbReference>
<feature type="region of interest" description="Disordered" evidence="1">
    <location>
        <begin position="1"/>
        <end position="97"/>
    </location>
</feature>
<dbReference type="InterPro" id="IPR001623">
    <property type="entry name" value="DnaJ_domain"/>
</dbReference>
<name>A0A0D9QRY6_PLAFR</name>
<evidence type="ECO:0000313" key="4">
    <source>
        <dbReference type="EMBL" id="KJP89562.1"/>
    </source>
</evidence>
<keyword evidence="5" id="KW-1185">Reference proteome</keyword>
<keyword evidence="2" id="KW-0472">Membrane</keyword>
<dbReference type="PANTHER" id="PTHR44303">
    <property type="entry name" value="DNAJ HOMOLOG SUBFAMILY C MEMBER 16"/>
    <property type="match status" value="1"/>
</dbReference>
<dbReference type="InterPro" id="IPR036869">
    <property type="entry name" value="J_dom_sf"/>
</dbReference>
<protein>
    <recommendedName>
        <fullName evidence="3">J domain-containing protein</fullName>
    </recommendedName>
</protein>
<evidence type="ECO:0000256" key="2">
    <source>
        <dbReference type="SAM" id="Phobius"/>
    </source>
</evidence>
<dbReference type="Gene3D" id="1.10.287.110">
    <property type="entry name" value="DnaJ domain"/>
    <property type="match status" value="1"/>
</dbReference>
<feature type="compositionally biased region" description="Low complexity" evidence="1">
    <location>
        <begin position="77"/>
        <end position="95"/>
    </location>
</feature>
<evidence type="ECO:0000256" key="1">
    <source>
        <dbReference type="SAM" id="MobiDB-lite"/>
    </source>
</evidence>
<feature type="compositionally biased region" description="Low complexity" evidence="1">
    <location>
        <begin position="12"/>
        <end position="24"/>
    </location>
</feature>
<dbReference type="CDD" id="cd06257">
    <property type="entry name" value="DnaJ"/>
    <property type="match status" value="1"/>
</dbReference>
<dbReference type="InterPro" id="IPR052448">
    <property type="entry name" value="DnaJ_C16_autophagy_reg"/>
</dbReference>
<dbReference type="PROSITE" id="PS50076">
    <property type="entry name" value="DNAJ_2"/>
    <property type="match status" value="1"/>
</dbReference>
<dbReference type="VEuPathDB" id="PlasmoDB:AK88_00773"/>
<dbReference type="OMA" id="SNKDCKD"/>
<dbReference type="PRINTS" id="PR00625">
    <property type="entry name" value="JDOMAIN"/>
</dbReference>
<dbReference type="Proteomes" id="UP000054561">
    <property type="component" value="Unassembled WGS sequence"/>
</dbReference>
<dbReference type="OrthoDB" id="10250354at2759"/>
<gene>
    <name evidence="4" type="ORF">AK88_00773</name>
</gene>
<keyword evidence="2" id="KW-1133">Transmembrane helix</keyword>
<feature type="compositionally biased region" description="Basic and acidic residues" evidence="1">
    <location>
        <begin position="32"/>
        <end position="60"/>
    </location>
</feature>
<reference evidence="4 5" key="1">
    <citation type="submission" date="2014-03" db="EMBL/GenBank/DDBJ databases">
        <title>The Genome Sequence of Plasmodium fragile nilgiri.</title>
        <authorList>
            <consortium name="The Broad Institute Genomics Platform"/>
            <consortium name="The Broad Institute Genome Sequencing Center for Infectious Disease"/>
            <person name="Neafsey D."/>
            <person name="Duraisingh M."/>
            <person name="Young S.K."/>
            <person name="Zeng Q."/>
            <person name="Gargeya S."/>
            <person name="Abouelleil A."/>
            <person name="Alvarado L."/>
            <person name="Chapman S.B."/>
            <person name="Gainer-Dewar J."/>
            <person name="Goldberg J."/>
            <person name="Griggs A."/>
            <person name="Gujja S."/>
            <person name="Hansen M."/>
            <person name="Howarth C."/>
            <person name="Imamovic A."/>
            <person name="Larimer J."/>
            <person name="Pearson M."/>
            <person name="Poon T.W."/>
            <person name="Priest M."/>
            <person name="Roberts A."/>
            <person name="Saif S."/>
            <person name="Shea T."/>
            <person name="Sykes S."/>
            <person name="Wortman J."/>
            <person name="Nusbaum C."/>
            <person name="Birren B."/>
        </authorList>
    </citation>
    <scope>NUCLEOTIDE SEQUENCE [LARGE SCALE GENOMIC DNA]</scope>
    <source>
        <strain evidence="5">nilgiri</strain>
    </source>
</reference>
<feature type="domain" description="J" evidence="3">
    <location>
        <begin position="147"/>
        <end position="212"/>
    </location>
</feature>
<evidence type="ECO:0000313" key="5">
    <source>
        <dbReference type="Proteomes" id="UP000054561"/>
    </source>
</evidence>
<sequence length="696" mass="80857">MKRMSSYDTGPESSELSSFSLKGKSSLKKKSEKGDKDVKEKHVEHSSSDEFSDEKETTKKNEHKKKNDHKDKKGSLNNNTQNKNAKGGKQNNNQKSPLDMYKSKLKFITDNMIIIGIILSFMTLITFKYLEEKYSMEKYLEDGDSFDYYEVLKCKRGDSINKIKKNYRDLSKMYHPDSNKDCKDCDKKFRDITKAYKTLSDPRLKKAYDHSKGKVLKLIESNSINLTMRNFKDLVENSNDYWIIQIYSDTDNLSLNFSKIWEEAFDKYHEYISFGRINVLTDRKLVKSKIPFNVKIFPTIFILAPDGTYHLYSNIFNATSKDFQSYIINNYPNLIYNVQDFNKEYSALVKKNETVSKIGSSHMDKNNKVILLSNKNRLSLQAKHITFKYKHIYTTYTIRYNEIEHLTNEPLKKEIIDALKVLSVKKSEYIKENENIDYFLLVNNKSQVKIIRRISSSNIKNVYKDALMKNMVEINASNVDSVCSTVGSRHTYCYVTIIDDLTKEDTLTTLKKIYQNVNNSYASFTSKLGADEVDSSMFIQPVYLLKSSMTKNFFKFVNDKSISTYDSFFMDYSSNTFATVNEIKNLSNYSQKKEDISFLSNIYKDMEILTFEKIPKYCLPMEVNCLYNPKKTLSYRLYNIFKRTSQMQVILSAAVGFFLYPSFKQYGKLSYACLAASMGATLLVTNVKDFLLLLAS</sequence>
<evidence type="ECO:0000259" key="3">
    <source>
        <dbReference type="PROSITE" id="PS50076"/>
    </source>
</evidence>
<organism evidence="4 5">
    <name type="scientific">Plasmodium fragile</name>
    <dbReference type="NCBI Taxonomy" id="5857"/>
    <lineage>
        <taxon>Eukaryota</taxon>
        <taxon>Sar</taxon>
        <taxon>Alveolata</taxon>
        <taxon>Apicomplexa</taxon>
        <taxon>Aconoidasida</taxon>
        <taxon>Haemosporida</taxon>
        <taxon>Plasmodiidae</taxon>
        <taxon>Plasmodium</taxon>
        <taxon>Plasmodium (Plasmodium)</taxon>
    </lineage>
</organism>